<protein>
    <submittedName>
        <fullName evidence="1">Uncharacterized protein</fullName>
    </submittedName>
</protein>
<organism evidence="1 2">
    <name type="scientific">Neophaeococcomyces mojaviensis</name>
    <dbReference type="NCBI Taxonomy" id="3383035"/>
    <lineage>
        <taxon>Eukaryota</taxon>
        <taxon>Fungi</taxon>
        <taxon>Dikarya</taxon>
        <taxon>Ascomycota</taxon>
        <taxon>Pezizomycotina</taxon>
        <taxon>Eurotiomycetes</taxon>
        <taxon>Chaetothyriomycetidae</taxon>
        <taxon>Chaetothyriales</taxon>
        <taxon>Chaetothyriales incertae sedis</taxon>
        <taxon>Neophaeococcomyces</taxon>
    </lineage>
</organism>
<evidence type="ECO:0000313" key="2">
    <source>
        <dbReference type="Proteomes" id="UP001172386"/>
    </source>
</evidence>
<keyword evidence="2" id="KW-1185">Reference proteome</keyword>
<sequence length="427" mass="45731">MRCSILGFTLLVRLSCATRASISTPVVALAVSSFIRTAQAAYTLVDDHSGDSFFQNFEFFTQADPTNGHVKFSSMTEANTTGIAGFMDGGNATRAIYMGVDTTSQAPEGRGSVRVQSQKSYQHALVITDIVHMPGGVCGTWPAFWMVGDDWPTNGEIDIVEGVNDQTSNQMTLHTDAGAVINKPTSSKSRAAQVFTGSILTTNCDVNAPDQSKNAGCAITDDSGLTFGTDFNAQGGGVVATEWTSEFIKIWMFPRGRFPSDISSSQPNPSQNWGPPTSMFSGDFNMDDHFKNLKIVFDTTFCGDWAGNTWSTSSCASLAPTCEEYVSNNPSAFKEAYWAINTLQVFQDSGASKDTDSSSTQQKESAASNGKFIKNAAVTTHAEDRVLSEPDTDVERASGTGAESKWVHGPGGLQPRRRSGGAVLPKQ</sequence>
<evidence type="ECO:0000313" key="1">
    <source>
        <dbReference type="EMBL" id="KAJ9661073.1"/>
    </source>
</evidence>
<dbReference type="Proteomes" id="UP001172386">
    <property type="component" value="Unassembled WGS sequence"/>
</dbReference>
<accession>A0ACC3AFV5</accession>
<proteinExistence type="predicted"/>
<dbReference type="EMBL" id="JAPDRQ010000026">
    <property type="protein sequence ID" value="KAJ9661073.1"/>
    <property type="molecule type" value="Genomic_DNA"/>
</dbReference>
<gene>
    <name evidence="1" type="ORF">H2198_002232</name>
</gene>
<comment type="caution">
    <text evidence="1">The sequence shown here is derived from an EMBL/GenBank/DDBJ whole genome shotgun (WGS) entry which is preliminary data.</text>
</comment>
<name>A0ACC3AFV5_9EURO</name>
<reference evidence="1" key="1">
    <citation type="submission" date="2022-10" db="EMBL/GenBank/DDBJ databases">
        <title>Culturing micro-colonial fungi from biological soil crusts in the Mojave desert and describing Neophaeococcomyces mojavensis, and introducing the new genera and species Taxawa tesnikishii.</title>
        <authorList>
            <person name="Kurbessoian T."/>
            <person name="Stajich J.E."/>
        </authorList>
    </citation>
    <scope>NUCLEOTIDE SEQUENCE</scope>
    <source>
        <strain evidence="1">JES_112</strain>
    </source>
</reference>